<comment type="subcellular location">
    <subcellularLocation>
        <location evidence="1">Cell membrane</location>
        <topology evidence="1">Multi-pass membrane protein</topology>
    </subcellularLocation>
</comment>
<evidence type="ECO:0000256" key="7">
    <source>
        <dbReference type="SAM" id="Phobius"/>
    </source>
</evidence>
<evidence type="ECO:0000256" key="6">
    <source>
        <dbReference type="ARBA" id="ARBA00023136"/>
    </source>
</evidence>
<feature type="transmembrane region" description="Helical" evidence="7">
    <location>
        <begin position="361"/>
        <end position="392"/>
    </location>
</feature>
<dbReference type="GO" id="GO:0005886">
    <property type="term" value="C:plasma membrane"/>
    <property type="evidence" value="ECO:0007669"/>
    <property type="project" value="UniProtKB-SubCell"/>
</dbReference>
<keyword evidence="3" id="KW-1003">Cell membrane</keyword>
<protein>
    <submittedName>
        <fullName evidence="9">Lipopolysaccharide biosynthesis protein</fullName>
    </submittedName>
</protein>
<dbReference type="RefSeq" id="WP_005868131.1">
    <property type="nucleotide sequence ID" value="NZ_CAXSKO010000010.1"/>
</dbReference>
<evidence type="ECO:0000256" key="2">
    <source>
        <dbReference type="ARBA" id="ARBA00007430"/>
    </source>
</evidence>
<dbReference type="AlphaFoldDB" id="A0A174VPR7"/>
<dbReference type="Proteomes" id="UP000315827">
    <property type="component" value="Unassembled WGS sequence"/>
</dbReference>
<dbReference type="CDD" id="cd13127">
    <property type="entry name" value="MATE_tuaB_like"/>
    <property type="match status" value="1"/>
</dbReference>
<reference evidence="10" key="3">
    <citation type="submission" date="2023-03" db="EMBL/GenBank/DDBJ databases">
        <title>Parabacteroides distasonis, a bacteria resistant against UC.</title>
        <authorList>
            <person name="Dai W."/>
        </authorList>
    </citation>
    <scope>NUCLEOTIDE SEQUENCE</scope>
    <source>
        <strain evidence="10">F1-28</strain>
    </source>
</reference>
<evidence type="ECO:0000256" key="1">
    <source>
        <dbReference type="ARBA" id="ARBA00004651"/>
    </source>
</evidence>
<dbReference type="InterPro" id="IPR050833">
    <property type="entry name" value="Poly_Biosynth_Transport"/>
</dbReference>
<evidence type="ECO:0000256" key="5">
    <source>
        <dbReference type="ARBA" id="ARBA00022989"/>
    </source>
</evidence>
<reference evidence="8" key="2">
    <citation type="submission" date="2021-10" db="EMBL/GenBank/DDBJ databases">
        <title>Collection of gut derived symbiotic bacterial strains cultured from healthy donors.</title>
        <authorList>
            <person name="Lin H."/>
            <person name="Littmann E."/>
            <person name="Kohout C."/>
            <person name="Pamer E.G."/>
        </authorList>
    </citation>
    <scope>NUCLEOTIDE SEQUENCE</scope>
    <source>
        <strain evidence="8">DFI.2.94</strain>
    </source>
</reference>
<feature type="transmembrane region" description="Helical" evidence="7">
    <location>
        <begin position="282"/>
        <end position="304"/>
    </location>
</feature>
<dbReference type="PANTHER" id="PTHR30250">
    <property type="entry name" value="PST FAMILY PREDICTED COLANIC ACID TRANSPORTER"/>
    <property type="match status" value="1"/>
</dbReference>
<name>A0A174VPR7_PARDI</name>
<feature type="transmembrane region" description="Helical" evidence="7">
    <location>
        <begin position="77"/>
        <end position="100"/>
    </location>
</feature>
<reference evidence="9 11" key="1">
    <citation type="submission" date="2019-07" db="EMBL/GenBank/DDBJ databases">
        <title>Genome sequencing of Parabacteroides distasonis iSURF_7.</title>
        <authorList>
            <person name="Degefu H.N."/>
            <person name="Ruoff K.L."/>
            <person name="Price C.E."/>
            <person name="Valls R.A."/>
            <person name="O'Toole G.A."/>
        </authorList>
    </citation>
    <scope>NUCLEOTIDE SEQUENCE [LARGE SCALE GENOMIC DNA]</scope>
    <source>
        <strain evidence="9 11">CFPLTA003_1B</strain>
    </source>
</reference>
<dbReference type="EMBL" id="VOHW01000004">
    <property type="protein sequence ID" value="TWV62264.1"/>
    <property type="molecule type" value="Genomic_DNA"/>
</dbReference>
<evidence type="ECO:0000313" key="9">
    <source>
        <dbReference type="EMBL" id="TWV62264.1"/>
    </source>
</evidence>
<dbReference type="EMBL" id="JAJCNI010000018">
    <property type="protein sequence ID" value="MCB6519045.1"/>
    <property type="molecule type" value="Genomic_DNA"/>
</dbReference>
<accession>A0A174VPR7</accession>
<sequence length="477" mass="54046">MASKTVNGLFWSSMERISVQGAQFVLSLFIARILSPSDYGLVAMLGIFMAVAQTFVDSGFSNALIQKQGRTDVDYSTVFFFNIFIGIAMYLLLFSTAPFIASFYSQPQLETIIKFVGLNLILTSFCAVQRAQLTISLDFKKQAIISFSTVAISGGIGIWLAYHGYGVWTLVIQSLLTNLLALILLWGSTRWIPRLCFSKESFKELFGFGSKLLAGGLLHTIYLNLYSLVIGKYFSSADLGNFNRATSLAQYVSVNITSIITRVTYPIECQIQHDNEELQRKFFMFIRMTAFIIFPLMIGLCVLADPLIRVILTDKWVHTVPYLQILSIAYMWDPISRLNWDLLNVKRRSDYSLRSEIIKKLIAVTILVITIPFGITIMCAGIAAYALCDIYVLTRFTKRLLPDVYLRKELKALCPILLLSISMGLIIYICVSFIPILLFKLIVGIIIGICYYLTLSYLLKWEEIDFILSLILKKHRQ</sequence>
<evidence type="ECO:0000256" key="3">
    <source>
        <dbReference type="ARBA" id="ARBA00022475"/>
    </source>
</evidence>
<feature type="transmembrane region" description="Helical" evidence="7">
    <location>
        <begin position="413"/>
        <end position="435"/>
    </location>
</feature>
<feature type="transmembrane region" description="Helical" evidence="7">
    <location>
        <begin position="441"/>
        <end position="459"/>
    </location>
</feature>
<dbReference type="PANTHER" id="PTHR30250:SF10">
    <property type="entry name" value="LIPOPOLYSACCHARIDE BIOSYNTHESIS PROTEIN WZXC"/>
    <property type="match status" value="1"/>
</dbReference>
<feature type="transmembrane region" description="Helical" evidence="7">
    <location>
        <begin position="168"/>
        <end position="187"/>
    </location>
</feature>
<keyword evidence="5 7" id="KW-1133">Transmembrane helix</keyword>
<proteinExistence type="inferred from homology"/>
<evidence type="ECO:0000256" key="4">
    <source>
        <dbReference type="ARBA" id="ARBA00022692"/>
    </source>
</evidence>
<evidence type="ECO:0000313" key="8">
    <source>
        <dbReference type="EMBL" id="MCB6519045.1"/>
    </source>
</evidence>
<evidence type="ECO:0000313" key="11">
    <source>
        <dbReference type="Proteomes" id="UP000315827"/>
    </source>
</evidence>
<organism evidence="9 11">
    <name type="scientific">Parabacteroides distasonis</name>
    <dbReference type="NCBI Taxonomy" id="823"/>
    <lineage>
        <taxon>Bacteria</taxon>
        <taxon>Pseudomonadati</taxon>
        <taxon>Bacteroidota</taxon>
        <taxon>Bacteroidia</taxon>
        <taxon>Bacteroidales</taxon>
        <taxon>Tannerellaceae</taxon>
        <taxon>Parabacteroides</taxon>
    </lineage>
</organism>
<evidence type="ECO:0000313" key="10">
    <source>
        <dbReference type="EMBL" id="WET65872.1"/>
    </source>
</evidence>
<feature type="transmembrane region" description="Helical" evidence="7">
    <location>
        <begin position="143"/>
        <end position="162"/>
    </location>
</feature>
<dbReference type="Proteomes" id="UP001221009">
    <property type="component" value="Chromosome"/>
</dbReference>
<comment type="similarity">
    <text evidence="2">Belongs to the polysaccharide synthase family.</text>
</comment>
<feature type="transmembrane region" description="Helical" evidence="7">
    <location>
        <begin position="41"/>
        <end position="65"/>
    </location>
</feature>
<dbReference type="EMBL" id="CP120353">
    <property type="protein sequence ID" value="WET65872.1"/>
    <property type="molecule type" value="Genomic_DNA"/>
</dbReference>
<gene>
    <name evidence="9" type="ORF">FSA05_09220</name>
    <name evidence="8" type="ORF">LI194_14710</name>
    <name evidence="10" type="ORF">P2T59_07750</name>
</gene>
<feature type="transmembrane region" description="Helical" evidence="7">
    <location>
        <begin position="208"/>
        <end position="229"/>
    </location>
</feature>
<keyword evidence="4 7" id="KW-0812">Transmembrane</keyword>
<dbReference type="Pfam" id="PF13440">
    <property type="entry name" value="Polysacc_synt_3"/>
    <property type="match status" value="1"/>
</dbReference>
<dbReference type="Proteomes" id="UP001198806">
    <property type="component" value="Unassembled WGS sequence"/>
</dbReference>
<keyword evidence="6 7" id="KW-0472">Membrane</keyword>